<feature type="region of interest" description="Disordered" evidence="1">
    <location>
        <begin position="66"/>
        <end position="89"/>
    </location>
</feature>
<feature type="compositionally biased region" description="Low complexity" evidence="1">
    <location>
        <begin position="30"/>
        <end position="43"/>
    </location>
</feature>
<feature type="region of interest" description="Disordered" evidence="1">
    <location>
        <begin position="1"/>
        <end position="45"/>
    </location>
</feature>
<reference evidence="2 3" key="1">
    <citation type="journal article" date="2024" name="Nat. Commun.">
        <title>Phylogenomics reveals the evolutionary origins of lichenization in chlorophyte algae.</title>
        <authorList>
            <person name="Puginier C."/>
            <person name="Libourel C."/>
            <person name="Otte J."/>
            <person name="Skaloud P."/>
            <person name="Haon M."/>
            <person name="Grisel S."/>
            <person name="Petersen M."/>
            <person name="Berrin J.G."/>
            <person name="Delaux P.M."/>
            <person name="Dal Grande F."/>
            <person name="Keller J."/>
        </authorList>
    </citation>
    <scope>NUCLEOTIDE SEQUENCE [LARGE SCALE GENOMIC DNA]</scope>
    <source>
        <strain evidence="2 3">SAG 2036</strain>
    </source>
</reference>
<keyword evidence="3" id="KW-1185">Reference proteome</keyword>
<dbReference type="EMBL" id="JALJOQ010000031">
    <property type="protein sequence ID" value="KAK9807387.1"/>
    <property type="molecule type" value="Genomic_DNA"/>
</dbReference>
<accession>A0AAW1PH07</accession>
<dbReference type="AlphaFoldDB" id="A0AAW1PH07"/>
<organism evidence="2 3">
    <name type="scientific">Symbiochloris irregularis</name>
    <dbReference type="NCBI Taxonomy" id="706552"/>
    <lineage>
        <taxon>Eukaryota</taxon>
        <taxon>Viridiplantae</taxon>
        <taxon>Chlorophyta</taxon>
        <taxon>core chlorophytes</taxon>
        <taxon>Trebouxiophyceae</taxon>
        <taxon>Trebouxiales</taxon>
        <taxon>Trebouxiaceae</taxon>
        <taxon>Symbiochloris</taxon>
    </lineage>
</organism>
<evidence type="ECO:0000313" key="3">
    <source>
        <dbReference type="Proteomes" id="UP001465755"/>
    </source>
</evidence>
<name>A0AAW1PH07_9CHLO</name>
<comment type="caution">
    <text evidence="2">The sequence shown here is derived from an EMBL/GenBank/DDBJ whole genome shotgun (WGS) entry which is preliminary data.</text>
</comment>
<gene>
    <name evidence="2" type="ORF">WJX73_010657</name>
</gene>
<dbReference type="Proteomes" id="UP001465755">
    <property type="component" value="Unassembled WGS sequence"/>
</dbReference>
<proteinExistence type="predicted"/>
<sequence>MQQASTAWIDRAVAQDVEPYRSPHPDWTGSAASRTSSEASRTAQGLVDTQAVEPFAAGVLQARGALSAPGTSGMNGLEPTAHAAQRLCR</sequence>
<evidence type="ECO:0000313" key="2">
    <source>
        <dbReference type="EMBL" id="KAK9807387.1"/>
    </source>
</evidence>
<evidence type="ECO:0000256" key="1">
    <source>
        <dbReference type="SAM" id="MobiDB-lite"/>
    </source>
</evidence>
<protein>
    <submittedName>
        <fullName evidence="2">Uncharacterized protein</fullName>
    </submittedName>
</protein>